<dbReference type="InterPro" id="IPR036047">
    <property type="entry name" value="F-box-like_dom_sf"/>
</dbReference>
<dbReference type="SUPFAM" id="SSF81383">
    <property type="entry name" value="F-box domain"/>
    <property type="match status" value="1"/>
</dbReference>
<comment type="caution">
    <text evidence="2">The sequence shown here is derived from an EMBL/GenBank/DDBJ whole genome shotgun (WGS) entry which is preliminary data.</text>
</comment>
<evidence type="ECO:0000313" key="3">
    <source>
        <dbReference type="Proteomes" id="UP000439903"/>
    </source>
</evidence>
<dbReference type="EMBL" id="WTPW01000300">
    <property type="protein sequence ID" value="KAF0525387.1"/>
    <property type="molecule type" value="Genomic_DNA"/>
</dbReference>
<organism evidence="2 3">
    <name type="scientific">Gigaspora margarita</name>
    <dbReference type="NCBI Taxonomy" id="4874"/>
    <lineage>
        <taxon>Eukaryota</taxon>
        <taxon>Fungi</taxon>
        <taxon>Fungi incertae sedis</taxon>
        <taxon>Mucoromycota</taxon>
        <taxon>Glomeromycotina</taxon>
        <taxon>Glomeromycetes</taxon>
        <taxon>Diversisporales</taxon>
        <taxon>Gigasporaceae</taxon>
        <taxon>Gigaspora</taxon>
    </lineage>
</organism>
<dbReference type="Proteomes" id="UP000439903">
    <property type="component" value="Unassembled WGS sequence"/>
</dbReference>
<dbReference type="SUPFAM" id="SSF52047">
    <property type="entry name" value="RNI-like"/>
    <property type="match status" value="1"/>
</dbReference>
<dbReference type="Pfam" id="PF12937">
    <property type="entry name" value="F-box-like"/>
    <property type="match status" value="1"/>
</dbReference>
<dbReference type="InterPro" id="IPR001810">
    <property type="entry name" value="F-box_dom"/>
</dbReference>
<dbReference type="Gene3D" id="3.80.10.10">
    <property type="entry name" value="Ribonuclease Inhibitor"/>
    <property type="match status" value="1"/>
</dbReference>
<keyword evidence="3" id="KW-1185">Reference proteome</keyword>
<proteinExistence type="predicted"/>
<protein>
    <submittedName>
        <fullName evidence="2">F-box domain-containing protein</fullName>
    </submittedName>
</protein>
<reference evidence="2 3" key="1">
    <citation type="journal article" date="2019" name="Environ. Microbiol.">
        <title>At the nexus of three kingdoms: the genome of the mycorrhizal fungus Gigaspora margarita provides insights into plant, endobacterial and fungal interactions.</title>
        <authorList>
            <person name="Venice F."/>
            <person name="Ghignone S."/>
            <person name="Salvioli di Fossalunga A."/>
            <person name="Amselem J."/>
            <person name="Novero M."/>
            <person name="Xianan X."/>
            <person name="Sedzielewska Toro K."/>
            <person name="Morin E."/>
            <person name="Lipzen A."/>
            <person name="Grigoriev I.V."/>
            <person name="Henrissat B."/>
            <person name="Martin F.M."/>
            <person name="Bonfante P."/>
        </authorList>
    </citation>
    <scope>NUCLEOTIDE SEQUENCE [LARGE SCALE GENOMIC DNA]</scope>
    <source>
        <strain evidence="2 3">BEG34</strain>
    </source>
</reference>
<dbReference type="AlphaFoldDB" id="A0A8H4ARL7"/>
<dbReference type="InterPro" id="IPR032675">
    <property type="entry name" value="LRR_dom_sf"/>
</dbReference>
<dbReference type="OrthoDB" id="2322172at2759"/>
<name>A0A8H4ARL7_GIGMA</name>
<feature type="domain" description="F-box" evidence="1">
    <location>
        <begin position="2"/>
        <end position="44"/>
    </location>
</feature>
<evidence type="ECO:0000313" key="2">
    <source>
        <dbReference type="EMBL" id="KAF0525387.1"/>
    </source>
</evidence>
<sequence length="513" mass="60133">MSLPNECILEIFSKIKDDKNSLFSCLLVNRQWCRNAVPILWSDPLCFPIRPSLIETYLSTLNTEEKKKLATYKIDISDVAPLFNYGSYIMFFETTHLRSGINSWLRLHWMGYDKKLTFITANEENIKEDITNALIKMLLQSSNGFKKLILNRRDLNLIPHPTILLDYSQGLSQLTSLEYSEDNVNNENFELAVELLNILSTICTAIQQINFSLCDNKTTIACANIIRSQGNLKCLSFTGIRNDVEINVMLLALDQSHFLSLRYITLNRCNFLAANIGLISYCKNLIKLKIDSCKRMTLDHCTSLSKRPLRLKDLRLFNFRFHSDVASSLITMWGSTLKTLHIDRIDTQELSNTLVNYCSNLDELFVKLFRRDIYYISLFLRQSSLKHLRIYIINWPDMNLMFLNKLCQILPASLTYLELFNNIPAKNFTFLLKNCFHLVNLENFIIHIRSPIEFENFKEHFKYLKMFVEFHKMLKNVVINADQWYYSYDLHTIDEVVEDIKILGVKCKYYFKK</sequence>
<accession>A0A8H4ARL7</accession>
<gene>
    <name evidence="2" type="ORF">F8M41_014520</name>
</gene>
<evidence type="ECO:0000259" key="1">
    <source>
        <dbReference type="Pfam" id="PF12937"/>
    </source>
</evidence>